<evidence type="ECO:0000313" key="3">
    <source>
        <dbReference type="EMBL" id="ERL55321.1"/>
    </source>
</evidence>
<protein>
    <submittedName>
        <fullName evidence="3">Type IV fimbrial biogenesis protein PilX</fullName>
    </submittedName>
</protein>
<keyword evidence="1" id="KW-0812">Transmembrane</keyword>
<name>U4T569_9GAMM</name>
<organism evidence="3 4">
    <name type="scientific">Psychrobacter aquaticus CMS 56</name>
    <dbReference type="NCBI Taxonomy" id="1354303"/>
    <lineage>
        <taxon>Bacteria</taxon>
        <taxon>Pseudomonadati</taxon>
        <taxon>Pseudomonadota</taxon>
        <taxon>Gammaproteobacteria</taxon>
        <taxon>Moraxellales</taxon>
        <taxon>Moraxellaceae</taxon>
        <taxon>Psychrobacter</taxon>
    </lineage>
</organism>
<reference evidence="3 4" key="1">
    <citation type="journal article" date="2013" name="Genome Announc.">
        <title>Draft Genome Sequence of Psychrobacter aquaticus Strain CMS 56T, Isolated from a Cyanobacterial Mat Sample Collected from Water Bodies in the McMurdo Dry Valley Region of Antarctica.</title>
        <authorList>
            <person name="Reddy G.S."/>
            <person name="Ara S."/>
            <person name="Singh A."/>
            <person name="Kumar Pinnaka A."/>
            <person name="Shivaji S."/>
        </authorList>
    </citation>
    <scope>NUCLEOTIDE SEQUENCE [LARGE SCALE GENOMIC DNA]</scope>
    <source>
        <strain evidence="3 4">CMS 56</strain>
    </source>
</reference>
<evidence type="ECO:0000256" key="1">
    <source>
        <dbReference type="SAM" id="Phobius"/>
    </source>
</evidence>
<dbReference type="InterPro" id="IPR025746">
    <property type="entry name" value="PilX_N_dom"/>
</dbReference>
<dbReference type="AlphaFoldDB" id="U4T569"/>
<evidence type="ECO:0000259" key="2">
    <source>
        <dbReference type="Pfam" id="PF14341"/>
    </source>
</evidence>
<comment type="caution">
    <text evidence="3">The sequence shown here is derived from an EMBL/GenBank/DDBJ whole genome shotgun (WGS) entry which is preliminary data.</text>
</comment>
<accession>U4T569</accession>
<dbReference type="eggNOG" id="ENOG502ZNJR">
    <property type="taxonomic scope" value="Bacteria"/>
</dbReference>
<dbReference type="Proteomes" id="UP000016761">
    <property type="component" value="Unassembled WGS sequence"/>
</dbReference>
<keyword evidence="1" id="KW-1133">Transmembrane helix</keyword>
<feature type="domain" description="Type 4 fimbrial biogenesis protein PilX N-terminal" evidence="2">
    <location>
        <begin position="21"/>
        <end position="70"/>
    </location>
</feature>
<proteinExistence type="predicted"/>
<evidence type="ECO:0000313" key="4">
    <source>
        <dbReference type="Proteomes" id="UP000016761"/>
    </source>
</evidence>
<dbReference type="STRING" id="1354303.M917_1845"/>
<sequence length="271" mass="29052">MKKQIKTERQTISITTMNSESGAVLVVVLLVLILILIVGAVAVRQSTTDLKVATAGQVNQLLFQANDAAFMKVEKEDRILNGSQESVDTLKMYMSKIERSGHEVSLCVRPRSTRLFSILEISERNENGGLMTNRNNGYCNPSDSNDYVSEGRVITQLSFVRPDDSSSEGAFVREVVSTYSGDFAKPETGGNATIGCTKFQGYATSVIPAFSDVPLGDASSTGTATIAGCFKQPRTGAATVDTCLAALGVPFQTHQQQYVDQPKGAECVSGS</sequence>
<dbReference type="Pfam" id="PF14341">
    <property type="entry name" value="PilX_N"/>
    <property type="match status" value="1"/>
</dbReference>
<keyword evidence="1" id="KW-0472">Membrane</keyword>
<dbReference type="PATRIC" id="fig|1354303.4.peg.1813"/>
<keyword evidence="4" id="KW-1185">Reference proteome</keyword>
<feature type="transmembrane region" description="Helical" evidence="1">
    <location>
        <begin position="21"/>
        <end position="43"/>
    </location>
</feature>
<gene>
    <name evidence="3" type="ORF">M917_1845</name>
</gene>
<dbReference type="EMBL" id="AUSW01000032">
    <property type="protein sequence ID" value="ERL55321.1"/>
    <property type="molecule type" value="Genomic_DNA"/>
</dbReference>